<gene>
    <name evidence="5" type="ORF">DFR76_109508</name>
</gene>
<dbReference type="EMBL" id="QQBC01000009">
    <property type="protein sequence ID" value="RDI64165.1"/>
    <property type="molecule type" value="Genomic_DNA"/>
</dbReference>
<dbReference type="AlphaFoldDB" id="A0A370I087"/>
<dbReference type="InterPro" id="IPR036291">
    <property type="entry name" value="NAD(P)-bd_dom_sf"/>
</dbReference>
<name>A0A370I087_9NOCA</name>
<protein>
    <recommendedName>
        <fullName evidence="3">2,3-dihydro-2,3-dihydroxybenzoate dehydrogenase</fullName>
        <ecNumber evidence="3">1.3.1.28</ecNumber>
    </recommendedName>
</protein>
<dbReference type="InterPro" id="IPR020904">
    <property type="entry name" value="Sc_DH/Rdtase_CS"/>
</dbReference>
<dbReference type="PANTHER" id="PTHR42760">
    <property type="entry name" value="SHORT-CHAIN DEHYDROGENASES/REDUCTASES FAMILY MEMBER"/>
    <property type="match status" value="1"/>
</dbReference>
<dbReference type="InterPro" id="IPR002347">
    <property type="entry name" value="SDR_fam"/>
</dbReference>
<dbReference type="GO" id="GO:0016616">
    <property type="term" value="F:oxidoreductase activity, acting on the CH-OH group of donors, NAD or NADP as acceptor"/>
    <property type="evidence" value="ECO:0007669"/>
    <property type="project" value="TreeGrafter"/>
</dbReference>
<evidence type="ECO:0000256" key="1">
    <source>
        <dbReference type="ARBA" id="ARBA00006484"/>
    </source>
</evidence>
<sequence>MPGSDKASKSGASDIALVTGAAGGIGRRIVHRLAAQGMTVVAVDRMTDASKALRSIPGHVVFVQGDVTDSADVERFVGEVERDLGPIDYLVNAAGILRVGDVVGARDADWEEMFAVNASGVFRMIRAVVAHMIPRRRGAIVTVSSNAARTPRAAMSAYAASKAAATMVAKCAALEAAQYGIRCNVVLPGSTRTEMLQTSWEGEDRTAATIAGVPEKFRLGIPLGRIADPDDIVDAVEFLLSDRAKHITMQELVVDGGATLGS</sequence>
<dbReference type="NCBIfam" id="TIGR04316">
    <property type="entry name" value="dhbA_paeA"/>
    <property type="match status" value="1"/>
</dbReference>
<proteinExistence type="inferred from homology"/>
<dbReference type="Proteomes" id="UP000254869">
    <property type="component" value="Unassembled WGS sequence"/>
</dbReference>
<keyword evidence="2" id="KW-0560">Oxidoreductase</keyword>
<dbReference type="InterPro" id="IPR003560">
    <property type="entry name" value="DHB_DH"/>
</dbReference>
<dbReference type="PROSITE" id="PS00061">
    <property type="entry name" value="ADH_SHORT"/>
    <property type="match status" value="1"/>
</dbReference>
<dbReference type="FunFam" id="3.40.50.720:FF:000084">
    <property type="entry name" value="Short-chain dehydrogenase reductase"/>
    <property type="match status" value="1"/>
</dbReference>
<dbReference type="Gene3D" id="3.40.50.720">
    <property type="entry name" value="NAD(P)-binding Rossmann-like Domain"/>
    <property type="match status" value="1"/>
</dbReference>
<dbReference type="GO" id="GO:0008667">
    <property type="term" value="F:2,3-dihydro-2,3-dihydroxybenzoate dehydrogenase activity"/>
    <property type="evidence" value="ECO:0007669"/>
    <property type="project" value="UniProtKB-UniRule"/>
</dbReference>
<dbReference type="PRINTS" id="PR01397">
    <property type="entry name" value="DHBDHDRGNASE"/>
</dbReference>
<comment type="caution">
    <text evidence="5">The sequence shown here is derived from an EMBL/GenBank/DDBJ whole genome shotgun (WGS) entry which is preliminary data.</text>
</comment>
<dbReference type="GO" id="GO:0019290">
    <property type="term" value="P:siderophore biosynthetic process"/>
    <property type="evidence" value="ECO:0007669"/>
    <property type="project" value="InterPro"/>
</dbReference>
<dbReference type="PANTHER" id="PTHR42760:SF115">
    <property type="entry name" value="3-OXOACYL-[ACYL-CARRIER-PROTEIN] REDUCTASE FABG"/>
    <property type="match status" value="1"/>
</dbReference>
<dbReference type="STRING" id="1210086.GCA_001613105_03372"/>
<dbReference type="EC" id="1.3.1.28" evidence="3"/>
<accession>A0A370I087</accession>
<dbReference type="PRINTS" id="PR00080">
    <property type="entry name" value="SDRFAMILY"/>
</dbReference>
<reference evidence="5 6" key="1">
    <citation type="submission" date="2018-07" db="EMBL/GenBank/DDBJ databases">
        <title>Genomic Encyclopedia of Type Strains, Phase IV (KMG-IV): sequencing the most valuable type-strain genomes for metagenomic binning, comparative biology and taxonomic classification.</title>
        <authorList>
            <person name="Goeker M."/>
        </authorList>
    </citation>
    <scope>NUCLEOTIDE SEQUENCE [LARGE SCALE GENOMIC DNA]</scope>
    <source>
        <strain evidence="5 6">DSM 44290</strain>
    </source>
</reference>
<dbReference type="NCBIfam" id="NF006074">
    <property type="entry name" value="PRK08220.1"/>
    <property type="match status" value="1"/>
</dbReference>
<evidence type="ECO:0000313" key="5">
    <source>
        <dbReference type="EMBL" id="RDI64165.1"/>
    </source>
</evidence>
<dbReference type="SUPFAM" id="SSF51735">
    <property type="entry name" value="NAD(P)-binding Rossmann-fold domains"/>
    <property type="match status" value="1"/>
</dbReference>
<evidence type="ECO:0000256" key="4">
    <source>
        <dbReference type="RuleBase" id="RU000363"/>
    </source>
</evidence>
<evidence type="ECO:0000256" key="2">
    <source>
        <dbReference type="ARBA" id="ARBA00023002"/>
    </source>
</evidence>
<dbReference type="RefSeq" id="WP_067998649.1">
    <property type="nucleotide sequence ID" value="NZ_QQBC01000009.1"/>
</dbReference>
<evidence type="ECO:0000313" key="6">
    <source>
        <dbReference type="Proteomes" id="UP000254869"/>
    </source>
</evidence>
<organism evidence="5 6">
    <name type="scientific">Nocardia pseudobrasiliensis</name>
    <dbReference type="NCBI Taxonomy" id="45979"/>
    <lineage>
        <taxon>Bacteria</taxon>
        <taxon>Bacillati</taxon>
        <taxon>Actinomycetota</taxon>
        <taxon>Actinomycetes</taxon>
        <taxon>Mycobacteriales</taxon>
        <taxon>Nocardiaceae</taxon>
        <taxon>Nocardia</taxon>
    </lineage>
</organism>
<comment type="similarity">
    <text evidence="1 4">Belongs to the short-chain dehydrogenases/reductases (SDR) family.</text>
</comment>
<keyword evidence="6" id="KW-1185">Reference proteome</keyword>
<dbReference type="Pfam" id="PF00106">
    <property type="entry name" value="adh_short"/>
    <property type="match status" value="1"/>
</dbReference>
<evidence type="ECO:0000256" key="3">
    <source>
        <dbReference type="NCBIfam" id="TIGR04316"/>
    </source>
</evidence>